<dbReference type="SUPFAM" id="SSF46785">
    <property type="entry name" value="Winged helix' DNA-binding domain"/>
    <property type="match status" value="1"/>
</dbReference>
<feature type="domain" description="PCI" evidence="9">
    <location>
        <begin position="514"/>
        <end position="684"/>
    </location>
</feature>
<feature type="compositionally biased region" description="Low complexity" evidence="8">
    <location>
        <begin position="149"/>
        <end position="167"/>
    </location>
</feature>
<feature type="region of interest" description="Disordered" evidence="8">
    <location>
        <begin position="142"/>
        <end position="173"/>
    </location>
</feature>
<gene>
    <name evidence="10" type="ORF">VTJ49DRAFT_5132</name>
</gene>
<sequence length="749" mass="80529">MRPTLVSSSGRTAAARLCAACRSSLSQTGASRAVVPSSAAAAVPTRRAFRSLVQQQQQQRALTPRSRLAASHQPARFSSTDSSSSSSAPSPSSVQSPPSDIPTYYALFPETLPDGPPPRGKFHIDVRALRREFLRLQAASHPDFHHHAASSSSSSPAEQEDQSSSSSGYKSEARLRAEEHSALINAAYKTLSSPLLRAQYLLRELHGIDVESEEHRGTGTSTQSHPLGGEETDMDPAEAQELLFTVLEAREAIEEAKTEEDLREVREAGYGGSGAPQFDPGRLVSTTPPNPTDPDRLQQAAPTATLTVRRSLVPVVEMASPGVAAALEQAKNASQANEYQSILSNLQTLSSPDHISTDLKAWADAVLSGNLGVLDTRNLLNELVTTLRKVADDAVTITVAEHVIRALPSAPLSSSLVEQGVALREMAATAHESREDFLLAARLLSEIPLDSSQRRVPDAEKAALWVRIVRDYLEVDDSTSAETYLNKLRGVMHDIPDPEINLHFRLSAARIQDSNRQFLQAAKSYHDISFSPAVAEDDRMHTLSMAIKCAVLAPAGPQRSRALGRLYKDERTAELADEHAMLEKMFFDRLLTPGEVDKFAQGLAPHQLATTADGSTVLARAVVEHNLRAASRIYANIGLDELGKLLGLDGDKAEETTARMIEQGRLAGSIDQIERVVYFENSGDVAGGGGGSGSGEKDGSGGSGHAAVSGSKEMRRWDANVQTVAEDVERLTDALQAEFPEFVAATLVA</sequence>
<dbReference type="InterPro" id="IPR040134">
    <property type="entry name" value="PSMD12/CSN4"/>
</dbReference>
<name>A0ABR3V3U3_HUMIN</name>
<evidence type="ECO:0000256" key="3">
    <source>
        <dbReference type="ARBA" id="ARBA00010417"/>
    </source>
</evidence>
<comment type="similarity">
    <text evidence="3">Belongs to the CSN4 family.</text>
</comment>
<dbReference type="InterPro" id="IPR036869">
    <property type="entry name" value="J_dom_sf"/>
</dbReference>
<dbReference type="Pfam" id="PF22241">
    <property type="entry name" value="PSMD12-CSN4_N"/>
    <property type="match status" value="1"/>
</dbReference>
<evidence type="ECO:0000256" key="4">
    <source>
        <dbReference type="ARBA" id="ARBA00014881"/>
    </source>
</evidence>
<dbReference type="EMBL" id="JAZGSY010000408">
    <property type="protein sequence ID" value="KAL1836457.1"/>
    <property type="molecule type" value="Genomic_DNA"/>
</dbReference>
<protein>
    <recommendedName>
        <fullName evidence="4">COP9 signalosome complex subunit 4</fullName>
    </recommendedName>
</protein>
<feature type="compositionally biased region" description="Gly residues" evidence="8">
    <location>
        <begin position="687"/>
        <end position="704"/>
    </location>
</feature>
<keyword evidence="6" id="KW-0736">Signalosome</keyword>
<feature type="region of interest" description="Disordered" evidence="8">
    <location>
        <begin position="60"/>
        <end position="120"/>
    </location>
</feature>
<evidence type="ECO:0000256" key="7">
    <source>
        <dbReference type="ARBA" id="ARBA00023242"/>
    </source>
</evidence>
<dbReference type="PROSITE" id="PS50250">
    <property type="entry name" value="PCI"/>
    <property type="match status" value="1"/>
</dbReference>
<dbReference type="Pfam" id="PF01399">
    <property type="entry name" value="PCI"/>
    <property type="match status" value="1"/>
</dbReference>
<evidence type="ECO:0000256" key="1">
    <source>
        <dbReference type="ARBA" id="ARBA00004123"/>
    </source>
</evidence>
<feature type="region of interest" description="Disordered" evidence="8">
    <location>
        <begin position="211"/>
        <end position="233"/>
    </location>
</feature>
<feature type="compositionally biased region" description="Low complexity" evidence="8">
    <location>
        <begin position="78"/>
        <end position="98"/>
    </location>
</feature>
<evidence type="ECO:0000256" key="6">
    <source>
        <dbReference type="ARBA" id="ARBA00022790"/>
    </source>
</evidence>
<dbReference type="InterPro" id="IPR000717">
    <property type="entry name" value="PCI_dom"/>
</dbReference>
<dbReference type="SMART" id="SM00088">
    <property type="entry name" value="PINT"/>
    <property type="match status" value="1"/>
</dbReference>
<evidence type="ECO:0000256" key="5">
    <source>
        <dbReference type="ARBA" id="ARBA00022490"/>
    </source>
</evidence>
<reference evidence="10 11" key="1">
    <citation type="journal article" date="2024" name="Commun. Biol.">
        <title>Comparative genomic analysis of thermophilic fungi reveals convergent evolutionary adaptations and gene losses.</title>
        <authorList>
            <person name="Steindorff A.S."/>
            <person name="Aguilar-Pontes M.V."/>
            <person name="Robinson A.J."/>
            <person name="Andreopoulos B."/>
            <person name="LaButti K."/>
            <person name="Kuo A."/>
            <person name="Mondo S."/>
            <person name="Riley R."/>
            <person name="Otillar R."/>
            <person name="Haridas S."/>
            <person name="Lipzen A."/>
            <person name="Grimwood J."/>
            <person name="Schmutz J."/>
            <person name="Clum A."/>
            <person name="Reid I.D."/>
            <person name="Moisan M.C."/>
            <person name="Butler G."/>
            <person name="Nguyen T.T.M."/>
            <person name="Dewar K."/>
            <person name="Conant G."/>
            <person name="Drula E."/>
            <person name="Henrissat B."/>
            <person name="Hansel C."/>
            <person name="Singer S."/>
            <person name="Hutchinson M.I."/>
            <person name="de Vries R.P."/>
            <person name="Natvig D.O."/>
            <person name="Powell A.J."/>
            <person name="Tsang A."/>
            <person name="Grigoriev I.V."/>
        </authorList>
    </citation>
    <scope>NUCLEOTIDE SEQUENCE [LARGE SCALE GENOMIC DNA]</scope>
    <source>
        <strain evidence="10 11">CBS 620.91</strain>
    </source>
</reference>
<feature type="region of interest" description="Disordered" evidence="8">
    <location>
        <begin position="687"/>
        <end position="712"/>
    </location>
</feature>
<accession>A0ABR3V3U3</accession>
<dbReference type="PANTHER" id="PTHR10855">
    <property type="entry name" value="26S PROTEASOME NON-ATPASE REGULATORY SUBUNIT 12/COP9 SIGNALOSOME COMPLEX SUBUNIT 4"/>
    <property type="match status" value="1"/>
</dbReference>
<dbReference type="Gene3D" id="1.10.287.110">
    <property type="entry name" value="DnaJ domain"/>
    <property type="match status" value="1"/>
</dbReference>
<dbReference type="Proteomes" id="UP001583172">
    <property type="component" value="Unassembled WGS sequence"/>
</dbReference>
<dbReference type="InterPro" id="IPR036388">
    <property type="entry name" value="WH-like_DNA-bd_sf"/>
</dbReference>
<dbReference type="SUPFAM" id="SSF46565">
    <property type="entry name" value="Chaperone J-domain"/>
    <property type="match status" value="1"/>
</dbReference>
<comment type="caution">
    <text evidence="10">The sequence shown here is derived from an EMBL/GenBank/DDBJ whole genome shotgun (WGS) entry which is preliminary data.</text>
</comment>
<keyword evidence="7" id="KW-0539">Nucleus</keyword>
<evidence type="ECO:0000313" key="11">
    <source>
        <dbReference type="Proteomes" id="UP001583172"/>
    </source>
</evidence>
<keyword evidence="5" id="KW-0963">Cytoplasm</keyword>
<evidence type="ECO:0000259" key="9">
    <source>
        <dbReference type="PROSITE" id="PS50250"/>
    </source>
</evidence>
<evidence type="ECO:0000256" key="2">
    <source>
        <dbReference type="ARBA" id="ARBA00004496"/>
    </source>
</evidence>
<evidence type="ECO:0000313" key="10">
    <source>
        <dbReference type="EMBL" id="KAL1836457.1"/>
    </source>
</evidence>
<evidence type="ECO:0000256" key="8">
    <source>
        <dbReference type="SAM" id="MobiDB-lite"/>
    </source>
</evidence>
<keyword evidence="11" id="KW-1185">Reference proteome</keyword>
<proteinExistence type="inferred from homology"/>
<organism evidence="10 11">
    <name type="scientific">Humicola insolens</name>
    <name type="common">Soft-rot fungus</name>
    <dbReference type="NCBI Taxonomy" id="85995"/>
    <lineage>
        <taxon>Eukaryota</taxon>
        <taxon>Fungi</taxon>
        <taxon>Dikarya</taxon>
        <taxon>Ascomycota</taxon>
        <taxon>Pezizomycotina</taxon>
        <taxon>Sordariomycetes</taxon>
        <taxon>Sordariomycetidae</taxon>
        <taxon>Sordariales</taxon>
        <taxon>Chaetomiaceae</taxon>
        <taxon>Mycothermus</taxon>
    </lineage>
</organism>
<dbReference type="InterPro" id="IPR036390">
    <property type="entry name" value="WH_DNA-bd_sf"/>
</dbReference>
<dbReference type="Gene3D" id="1.10.10.10">
    <property type="entry name" value="Winged helix-like DNA-binding domain superfamily/Winged helix DNA-binding domain"/>
    <property type="match status" value="1"/>
</dbReference>
<dbReference type="PANTHER" id="PTHR10855:SF2">
    <property type="entry name" value="COP9 SIGNALOSOME COMPLEX SUBUNIT 4"/>
    <property type="match status" value="1"/>
</dbReference>
<comment type="subcellular location">
    <subcellularLocation>
        <location evidence="2">Cytoplasm</location>
    </subcellularLocation>
    <subcellularLocation>
        <location evidence="1">Nucleus</location>
    </subcellularLocation>
</comment>
<dbReference type="InterPro" id="IPR054559">
    <property type="entry name" value="PSMD12-CSN4-like_N"/>
</dbReference>